<dbReference type="EMBL" id="VINQ01000003">
    <property type="protein sequence ID" value="KAA0917526.1"/>
    <property type="molecule type" value="Genomic_DNA"/>
</dbReference>
<dbReference type="InterPro" id="IPR007138">
    <property type="entry name" value="ABM_dom"/>
</dbReference>
<dbReference type="Pfam" id="PF03992">
    <property type="entry name" value="ABM"/>
    <property type="match status" value="1"/>
</dbReference>
<evidence type="ECO:0000313" key="3">
    <source>
        <dbReference type="Proteomes" id="UP000325291"/>
    </source>
</evidence>
<keyword evidence="2" id="KW-0503">Monooxygenase</keyword>
<dbReference type="Proteomes" id="UP000325291">
    <property type="component" value="Unassembled WGS sequence"/>
</dbReference>
<proteinExistence type="predicted"/>
<dbReference type="PANTHER" id="PTHR37811">
    <property type="entry name" value="BLL5343 PROTEIN"/>
    <property type="match status" value="1"/>
</dbReference>
<evidence type="ECO:0000259" key="1">
    <source>
        <dbReference type="PROSITE" id="PS51725"/>
    </source>
</evidence>
<organism evidence="2 3">
    <name type="scientific">Aquicoccus porphyridii</name>
    <dbReference type="NCBI Taxonomy" id="1852029"/>
    <lineage>
        <taxon>Bacteria</taxon>
        <taxon>Pseudomonadati</taxon>
        <taxon>Pseudomonadota</taxon>
        <taxon>Alphaproteobacteria</taxon>
        <taxon>Rhodobacterales</taxon>
        <taxon>Paracoccaceae</taxon>
        <taxon>Aquicoccus</taxon>
    </lineage>
</organism>
<dbReference type="PANTHER" id="PTHR37811:SF2">
    <property type="entry name" value="ABM DOMAIN-CONTAINING PROTEIN"/>
    <property type="match status" value="1"/>
</dbReference>
<dbReference type="SUPFAM" id="SSF54909">
    <property type="entry name" value="Dimeric alpha+beta barrel"/>
    <property type="match status" value="1"/>
</dbReference>
<accession>A0A5A9ZKL3</accession>
<dbReference type="RefSeq" id="WP_111362610.1">
    <property type="nucleotide sequence ID" value="NZ_VINQ01000003.1"/>
</dbReference>
<dbReference type="InterPro" id="IPR011008">
    <property type="entry name" value="Dimeric_a/b-barrel"/>
</dbReference>
<evidence type="ECO:0000313" key="2">
    <source>
        <dbReference type="EMBL" id="KAA0917526.1"/>
    </source>
</evidence>
<dbReference type="InterPro" id="IPR052936">
    <property type="entry name" value="Jasmonate_Hydroxylase-like"/>
</dbReference>
<keyword evidence="2" id="KW-0560">Oxidoreductase</keyword>
<feature type="domain" description="ABM" evidence="1">
    <location>
        <begin position="2"/>
        <end position="90"/>
    </location>
</feature>
<dbReference type="Gene3D" id="3.30.70.100">
    <property type="match status" value="1"/>
</dbReference>
<comment type="caution">
    <text evidence="2">The sequence shown here is derived from an EMBL/GenBank/DDBJ whole genome shotgun (WGS) entry which is preliminary data.</text>
</comment>
<dbReference type="PROSITE" id="PS51725">
    <property type="entry name" value="ABM"/>
    <property type="match status" value="1"/>
</dbReference>
<gene>
    <name evidence="2" type="ORF">FLO80_05650</name>
</gene>
<keyword evidence="3" id="KW-1185">Reference proteome</keyword>
<dbReference type="AlphaFoldDB" id="A0A5A9ZKL3"/>
<reference evidence="2 3" key="1">
    <citation type="submission" date="2019-07" db="EMBL/GenBank/DDBJ databases">
        <title>Aquicoccus porphyridii gen. nov., sp. nov., isolated from a small marine red alga, Porphyridium marinum.</title>
        <authorList>
            <person name="Liu L."/>
        </authorList>
    </citation>
    <scope>NUCLEOTIDE SEQUENCE [LARGE SCALE GENOMIC DNA]</scope>
    <source>
        <strain evidence="2 3">L1 8-17</strain>
    </source>
</reference>
<sequence length="115" mass="13199">MIAVIFEVQPAEGRKNDYLDIAATLRPMLDRVEGFISVERFQSLTDPSKILSLSFFEDESAIERWRNLTAHRGAQAKGRSDVFADYRLRIAHVVRDYGMFERAQAPVDSKKAHEQ</sequence>
<protein>
    <submittedName>
        <fullName evidence="2">Antibiotic biosynthesis monooxygenase</fullName>
    </submittedName>
</protein>
<dbReference type="GO" id="GO:0004497">
    <property type="term" value="F:monooxygenase activity"/>
    <property type="evidence" value="ECO:0007669"/>
    <property type="project" value="UniProtKB-KW"/>
</dbReference>
<name>A0A5A9ZKL3_9RHOB</name>